<name>A0A6J8EW93_MYTCO</name>
<keyword evidence="5 10" id="KW-0472">Membrane</keyword>
<evidence type="ECO:0000313" key="13">
    <source>
        <dbReference type="Proteomes" id="UP000507470"/>
    </source>
</evidence>
<dbReference type="Proteomes" id="UP000507470">
    <property type="component" value="Unassembled WGS sequence"/>
</dbReference>
<feature type="transmembrane region" description="Helical" evidence="10">
    <location>
        <begin position="62"/>
        <end position="91"/>
    </location>
</feature>
<dbReference type="PRINTS" id="PR00237">
    <property type="entry name" value="GPCRRHODOPSN"/>
</dbReference>
<keyword evidence="13" id="KW-1185">Reference proteome</keyword>
<keyword evidence="7 8" id="KW-0807">Transducer</keyword>
<dbReference type="AlphaFoldDB" id="A0A6J8EW93"/>
<evidence type="ECO:0000259" key="11">
    <source>
        <dbReference type="PROSITE" id="PS50262"/>
    </source>
</evidence>
<comment type="subcellular location">
    <subcellularLocation>
        <location evidence="1">Membrane</location>
        <topology evidence="1">Multi-pass membrane protein</topology>
    </subcellularLocation>
</comment>
<feature type="transmembrane region" description="Helical" evidence="10">
    <location>
        <begin position="139"/>
        <end position="159"/>
    </location>
</feature>
<organism evidence="12 13">
    <name type="scientific">Mytilus coruscus</name>
    <name type="common">Sea mussel</name>
    <dbReference type="NCBI Taxonomy" id="42192"/>
    <lineage>
        <taxon>Eukaryota</taxon>
        <taxon>Metazoa</taxon>
        <taxon>Spiralia</taxon>
        <taxon>Lophotrochozoa</taxon>
        <taxon>Mollusca</taxon>
        <taxon>Bivalvia</taxon>
        <taxon>Autobranchia</taxon>
        <taxon>Pteriomorphia</taxon>
        <taxon>Mytilida</taxon>
        <taxon>Mytiloidea</taxon>
        <taxon>Mytilidae</taxon>
        <taxon>Mytilinae</taxon>
        <taxon>Mytilus</taxon>
    </lineage>
</organism>
<dbReference type="OrthoDB" id="5564849at2759"/>
<dbReference type="PROSITE" id="PS00237">
    <property type="entry name" value="G_PROTEIN_RECEP_F1_1"/>
    <property type="match status" value="1"/>
</dbReference>
<feature type="domain" description="G-protein coupled receptors family 1 profile" evidence="11">
    <location>
        <begin position="81"/>
        <end position="343"/>
    </location>
</feature>
<evidence type="ECO:0000256" key="7">
    <source>
        <dbReference type="ARBA" id="ARBA00023224"/>
    </source>
</evidence>
<evidence type="ECO:0000256" key="5">
    <source>
        <dbReference type="ARBA" id="ARBA00023136"/>
    </source>
</evidence>
<keyword evidence="2 8" id="KW-0812">Transmembrane</keyword>
<keyword evidence="3 10" id="KW-1133">Transmembrane helix</keyword>
<dbReference type="EMBL" id="CACVKT020009956">
    <property type="protein sequence ID" value="CAC5424012.1"/>
    <property type="molecule type" value="Genomic_DNA"/>
</dbReference>
<dbReference type="Gene3D" id="1.20.1070.10">
    <property type="entry name" value="Rhodopsin 7-helix transmembrane proteins"/>
    <property type="match status" value="1"/>
</dbReference>
<feature type="transmembrane region" description="Helical" evidence="10">
    <location>
        <begin position="288"/>
        <end position="314"/>
    </location>
</feature>
<protein>
    <submittedName>
        <fullName evidence="12">OPN4</fullName>
    </submittedName>
</protein>
<evidence type="ECO:0000256" key="6">
    <source>
        <dbReference type="ARBA" id="ARBA00023170"/>
    </source>
</evidence>
<dbReference type="GO" id="GO:0016020">
    <property type="term" value="C:membrane"/>
    <property type="evidence" value="ECO:0007669"/>
    <property type="project" value="UniProtKB-SubCell"/>
</dbReference>
<dbReference type="SUPFAM" id="SSF81321">
    <property type="entry name" value="Family A G protein-coupled receptor-like"/>
    <property type="match status" value="1"/>
</dbReference>
<evidence type="ECO:0000256" key="10">
    <source>
        <dbReference type="SAM" id="Phobius"/>
    </source>
</evidence>
<dbReference type="PROSITE" id="PS50262">
    <property type="entry name" value="G_PROTEIN_RECEP_F1_2"/>
    <property type="match status" value="1"/>
</dbReference>
<evidence type="ECO:0000256" key="9">
    <source>
        <dbReference type="SAM" id="MobiDB-lite"/>
    </source>
</evidence>
<accession>A0A6J8EW93</accession>
<feature type="transmembrane region" description="Helical" evidence="10">
    <location>
        <begin position="180"/>
        <end position="201"/>
    </location>
</feature>
<feature type="region of interest" description="Disordered" evidence="9">
    <location>
        <begin position="389"/>
        <end position="424"/>
    </location>
</feature>
<proteinExistence type="inferred from homology"/>
<gene>
    <name evidence="12" type="ORF">MCOR_55964</name>
</gene>
<evidence type="ECO:0000256" key="3">
    <source>
        <dbReference type="ARBA" id="ARBA00022989"/>
    </source>
</evidence>
<dbReference type="CDD" id="cd14969">
    <property type="entry name" value="7tmA_Opsins_type2_animals"/>
    <property type="match status" value="1"/>
</dbReference>
<dbReference type="Pfam" id="PF00001">
    <property type="entry name" value="7tm_1"/>
    <property type="match status" value="1"/>
</dbReference>
<feature type="compositionally biased region" description="Polar residues" evidence="9">
    <location>
        <begin position="410"/>
        <end position="424"/>
    </location>
</feature>
<reference evidence="12 13" key="1">
    <citation type="submission" date="2020-06" db="EMBL/GenBank/DDBJ databases">
        <authorList>
            <person name="Li R."/>
            <person name="Bekaert M."/>
        </authorList>
    </citation>
    <scope>NUCLEOTIDE SEQUENCE [LARGE SCALE GENOMIC DNA]</scope>
    <source>
        <strain evidence="13">wild</strain>
    </source>
</reference>
<dbReference type="InterPro" id="IPR050125">
    <property type="entry name" value="GPCR_opsins"/>
</dbReference>
<comment type="similarity">
    <text evidence="8">Belongs to the G-protein coupled receptor 1 family.</text>
</comment>
<dbReference type="InterPro" id="IPR000276">
    <property type="entry name" value="GPCR_Rhodpsn"/>
</dbReference>
<feature type="transmembrane region" description="Helical" evidence="10">
    <location>
        <begin position="320"/>
        <end position="343"/>
    </location>
</feature>
<evidence type="ECO:0000256" key="1">
    <source>
        <dbReference type="ARBA" id="ARBA00004141"/>
    </source>
</evidence>
<evidence type="ECO:0000313" key="12">
    <source>
        <dbReference type="EMBL" id="CAC5424012.1"/>
    </source>
</evidence>
<keyword evidence="6 8" id="KW-0675">Receptor</keyword>
<dbReference type="InterPro" id="IPR017452">
    <property type="entry name" value="GPCR_Rhodpsn_7TM"/>
</dbReference>
<dbReference type="PANTHER" id="PTHR24240">
    <property type="entry name" value="OPSIN"/>
    <property type="match status" value="1"/>
</dbReference>
<sequence length="424" mass="47303">MINITHNESTSTMINITNYETTSTMINITNNESTSIMINITINESVSRLNVTSDDQDFRQSWINLVVGCILLTTTTLSVFTNGTCLYVFFIRKRSMLTRINSYMAVVCILAFTKAIFGYPMVVSSSFAGYWLFGEAGCMYYGFLMTCFGLCTMFTLSLISVDRYLMVVLCKFNGLSINSFSISAISGSILLSVILAMGPLVGWNKYVQEGLGTSCSPDLELTDAVSRSYLMVLMIVAFVLPLSVMAFCYWRIFSKVMETRRNLFPGNKHTDTPMSMTRKKNINLEVKLALTLVYIVVAFLLCWAPYSVTMIWAIVDAKSLSPLLISIPSLVTKLGSCFTPLVYMGRDRKMRRVVKENFECLRTESENIISNQKEIVRPAASNVNTLSTKAHTKTKGSCNPDKMSKRSKSSAKTGLGQTINETVV</sequence>
<feature type="transmembrane region" description="Helical" evidence="10">
    <location>
        <begin position="229"/>
        <end position="252"/>
    </location>
</feature>
<dbReference type="GO" id="GO:0004930">
    <property type="term" value="F:G protein-coupled receptor activity"/>
    <property type="evidence" value="ECO:0007669"/>
    <property type="project" value="UniProtKB-KW"/>
</dbReference>
<evidence type="ECO:0000256" key="8">
    <source>
        <dbReference type="RuleBase" id="RU000688"/>
    </source>
</evidence>
<keyword evidence="4 8" id="KW-0297">G-protein coupled receptor</keyword>
<evidence type="ECO:0000256" key="4">
    <source>
        <dbReference type="ARBA" id="ARBA00023040"/>
    </source>
</evidence>
<feature type="transmembrane region" description="Helical" evidence="10">
    <location>
        <begin position="103"/>
        <end position="133"/>
    </location>
</feature>
<evidence type="ECO:0000256" key="2">
    <source>
        <dbReference type="ARBA" id="ARBA00022692"/>
    </source>
</evidence>